<reference evidence="2 3" key="1">
    <citation type="submission" date="2018-08" db="EMBL/GenBank/DDBJ databases">
        <title>Bacillus clarus sp. nov. strain PS00077A.</title>
        <authorList>
            <person name="Mendez Acevedo M."/>
            <person name="Carroll L."/>
            <person name="Mukherjee M."/>
            <person name="Wiedmann M."/>
            <person name="Kovac J."/>
        </authorList>
    </citation>
    <scope>NUCLEOTIDE SEQUENCE [LARGE SCALE GENOMIC DNA]</scope>
    <source>
        <strain evidence="2 3">PS00077A</strain>
    </source>
</reference>
<dbReference type="EMBL" id="QVOD01000011">
    <property type="protein sequence ID" value="RFT66836.1"/>
    <property type="molecule type" value="Genomic_DNA"/>
</dbReference>
<feature type="transmembrane region" description="Helical" evidence="1">
    <location>
        <begin position="32"/>
        <end position="51"/>
    </location>
</feature>
<sequence>MPNNRYSFLSLSSSLAGGLLFIASVLYLPNLFLFISIPLIILGLIFSMIAISKNETSKLRFVGIFVLLILVIFILVCIPFIFVVFGF</sequence>
<keyword evidence="1" id="KW-0812">Transmembrane</keyword>
<protein>
    <recommendedName>
        <fullName evidence="4">DUF4190 domain-containing protein</fullName>
    </recommendedName>
</protein>
<evidence type="ECO:0000256" key="1">
    <source>
        <dbReference type="SAM" id="Phobius"/>
    </source>
</evidence>
<keyword evidence="3" id="KW-1185">Reference proteome</keyword>
<feature type="transmembrane region" description="Helical" evidence="1">
    <location>
        <begin position="63"/>
        <end position="85"/>
    </location>
</feature>
<dbReference type="Proteomes" id="UP000264294">
    <property type="component" value="Unassembled WGS sequence"/>
</dbReference>
<proteinExistence type="predicted"/>
<name>A0ABX9KVW3_9BACI</name>
<feature type="transmembrane region" description="Helical" evidence="1">
    <location>
        <begin position="7"/>
        <end position="26"/>
    </location>
</feature>
<accession>A0ABX9KVW3</accession>
<evidence type="ECO:0000313" key="2">
    <source>
        <dbReference type="EMBL" id="RFT66836.1"/>
    </source>
</evidence>
<evidence type="ECO:0008006" key="4">
    <source>
        <dbReference type="Google" id="ProtNLM"/>
    </source>
</evidence>
<keyword evidence="1" id="KW-1133">Transmembrane helix</keyword>
<keyword evidence="1" id="KW-0472">Membrane</keyword>
<evidence type="ECO:0000313" key="3">
    <source>
        <dbReference type="Proteomes" id="UP000264294"/>
    </source>
</evidence>
<organism evidence="2 3">
    <name type="scientific">Bacillus clarus</name>
    <dbReference type="NCBI Taxonomy" id="2338372"/>
    <lineage>
        <taxon>Bacteria</taxon>
        <taxon>Bacillati</taxon>
        <taxon>Bacillota</taxon>
        <taxon>Bacilli</taxon>
        <taxon>Bacillales</taxon>
        <taxon>Bacillaceae</taxon>
        <taxon>Bacillus</taxon>
        <taxon>Bacillus cereus group</taxon>
    </lineage>
</organism>
<comment type="caution">
    <text evidence="2">The sequence shown here is derived from an EMBL/GenBank/DDBJ whole genome shotgun (WGS) entry which is preliminary data.</text>
</comment>
<gene>
    <name evidence="2" type="ORF">D0U04_11670</name>
</gene>